<reference evidence="7 8" key="1">
    <citation type="journal article" date="2016" name="PLoS Pathog.">
        <title>Biosynthesis of antibiotic leucinostatins in bio-control fungus Purpureocillium lilacinum and their inhibition on phytophthora revealed by genome mining.</title>
        <authorList>
            <person name="Wang G."/>
            <person name="Liu Z."/>
            <person name="Lin R."/>
            <person name="Li E."/>
            <person name="Mao Z."/>
            <person name="Ling J."/>
            <person name="Yang Y."/>
            <person name="Yin W.B."/>
            <person name="Xie B."/>
        </authorList>
    </citation>
    <scope>NUCLEOTIDE SEQUENCE [LARGE SCALE GENOMIC DNA]</scope>
    <source>
        <strain evidence="7">170</strain>
    </source>
</reference>
<feature type="region of interest" description="Disordered" evidence="5">
    <location>
        <begin position="285"/>
        <end position="388"/>
    </location>
</feature>
<evidence type="ECO:0000313" key="7">
    <source>
        <dbReference type="EMBL" id="OAQ72058.1"/>
    </source>
</evidence>
<comment type="subcellular location">
    <subcellularLocation>
        <location evidence="1">Membrane</location>
        <topology evidence="1">Multi-pass membrane protein</topology>
    </subcellularLocation>
</comment>
<evidence type="ECO:0000256" key="2">
    <source>
        <dbReference type="ARBA" id="ARBA00022692"/>
    </source>
</evidence>
<dbReference type="OrthoDB" id="3358017at2759"/>
<dbReference type="AlphaFoldDB" id="A0A179G3M8"/>
<dbReference type="GO" id="GO:0005886">
    <property type="term" value="C:plasma membrane"/>
    <property type="evidence" value="ECO:0007669"/>
    <property type="project" value="TreeGrafter"/>
</dbReference>
<feature type="transmembrane region" description="Helical" evidence="6">
    <location>
        <begin position="252"/>
        <end position="274"/>
    </location>
</feature>
<gene>
    <name evidence="7" type="ORF">VFPPC_15059</name>
</gene>
<keyword evidence="8" id="KW-1185">Reference proteome</keyword>
<proteinExistence type="predicted"/>
<sequence length="388" mass="41575">MEAGCGSTCPVPGGFYSYSPNVGGNVVLLAFYALSLPAALYIGIRSNTPIFSATLATGLFLSIVGFLGRILLHQSPDSPVYFLLSLLGTVLGPSTVSVSILVVFPHILSVYGERLSPFKPMLAELGLYTLIAIAIGVEMVGIVFISYGFNGVTRTKSASILVAGLSVQAAALLTGAAVYFSFVLTLSSGHGVPDDRHSNVYTAPRFGRFLRGLEISTTLLLAYSIYRIVEFAGGVDSGLFQNEAAFMVMDGALPLASGMLLTALHPGAAFGAVWKQTSPRQYKRPSLLPLHEGEPRHSYTTHHAYDPNIRKQFCPKSAVSQRTATSSHSTDIHHGSPGLPSNPRPSQKPPSPMIPSPMSTVATNKRFSERSERRVKAQQDMVDTDALW</sequence>
<evidence type="ECO:0000256" key="4">
    <source>
        <dbReference type="ARBA" id="ARBA00023136"/>
    </source>
</evidence>
<dbReference type="PANTHER" id="PTHR31465">
    <property type="entry name" value="PROTEIN RTA1-RELATED"/>
    <property type="match status" value="1"/>
</dbReference>
<evidence type="ECO:0000313" key="8">
    <source>
        <dbReference type="Proteomes" id="UP000078397"/>
    </source>
</evidence>
<feature type="transmembrane region" description="Helical" evidence="6">
    <location>
        <begin position="161"/>
        <end position="182"/>
    </location>
</feature>
<comment type="caution">
    <text evidence="7">The sequence shown here is derived from an EMBL/GenBank/DDBJ whole genome shotgun (WGS) entry which is preliminary data.</text>
</comment>
<feature type="transmembrane region" description="Helical" evidence="6">
    <location>
        <begin position="80"/>
        <end position="107"/>
    </location>
</feature>
<feature type="compositionally biased region" description="Pro residues" evidence="5">
    <location>
        <begin position="340"/>
        <end position="355"/>
    </location>
</feature>
<dbReference type="PANTHER" id="PTHR31465:SF9">
    <property type="entry name" value="SPHINGOID LONG-CHAIN BASE TRANSPORTER RSB1"/>
    <property type="match status" value="1"/>
</dbReference>
<dbReference type="Pfam" id="PF04479">
    <property type="entry name" value="RTA1"/>
    <property type="match status" value="1"/>
</dbReference>
<dbReference type="EMBL" id="LSBJ02000001">
    <property type="protein sequence ID" value="OAQ72058.1"/>
    <property type="molecule type" value="Genomic_DNA"/>
</dbReference>
<feature type="compositionally biased region" description="Basic and acidic residues" evidence="5">
    <location>
        <begin position="366"/>
        <end position="377"/>
    </location>
</feature>
<feature type="transmembrane region" description="Helical" evidence="6">
    <location>
        <begin position="127"/>
        <end position="149"/>
    </location>
</feature>
<dbReference type="RefSeq" id="XP_018148141.1">
    <property type="nucleotide sequence ID" value="XM_018292812.1"/>
</dbReference>
<evidence type="ECO:0000256" key="6">
    <source>
        <dbReference type="SAM" id="Phobius"/>
    </source>
</evidence>
<dbReference type="Proteomes" id="UP000078397">
    <property type="component" value="Unassembled WGS sequence"/>
</dbReference>
<name>A0A179G3M8_METCM</name>
<organism evidence="7 8">
    <name type="scientific">Pochonia chlamydosporia 170</name>
    <dbReference type="NCBI Taxonomy" id="1380566"/>
    <lineage>
        <taxon>Eukaryota</taxon>
        <taxon>Fungi</taxon>
        <taxon>Dikarya</taxon>
        <taxon>Ascomycota</taxon>
        <taxon>Pezizomycotina</taxon>
        <taxon>Sordariomycetes</taxon>
        <taxon>Hypocreomycetidae</taxon>
        <taxon>Hypocreales</taxon>
        <taxon>Clavicipitaceae</taxon>
        <taxon>Pochonia</taxon>
    </lineage>
</organism>
<feature type="transmembrane region" description="Helical" evidence="6">
    <location>
        <begin position="50"/>
        <end position="68"/>
    </location>
</feature>
<evidence type="ECO:0000256" key="3">
    <source>
        <dbReference type="ARBA" id="ARBA00022989"/>
    </source>
</evidence>
<feature type="compositionally biased region" description="Basic and acidic residues" evidence="5">
    <location>
        <begin position="291"/>
        <end position="309"/>
    </location>
</feature>
<dbReference type="STRING" id="1380566.A0A179G3M8"/>
<keyword evidence="4 6" id="KW-0472">Membrane</keyword>
<protein>
    <submittedName>
        <fullName evidence="7">RTA-like protein</fullName>
    </submittedName>
</protein>
<dbReference type="GO" id="GO:0000324">
    <property type="term" value="C:fungal-type vacuole"/>
    <property type="evidence" value="ECO:0007669"/>
    <property type="project" value="TreeGrafter"/>
</dbReference>
<keyword evidence="2 6" id="KW-0812">Transmembrane</keyword>
<accession>A0A179G3M8</accession>
<evidence type="ECO:0000256" key="1">
    <source>
        <dbReference type="ARBA" id="ARBA00004141"/>
    </source>
</evidence>
<dbReference type="InterPro" id="IPR007568">
    <property type="entry name" value="RTA1"/>
</dbReference>
<evidence type="ECO:0000256" key="5">
    <source>
        <dbReference type="SAM" id="MobiDB-lite"/>
    </source>
</evidence>
<dbReference type="GeneID" id="28856806"/>
<feature type="transmembrane region" description="Helical" evidence="6">
    <location>
        <begin position="26"/>
        <end position="44"/>
    </location>
</feature>
<dbReference type="KEGG" id="pchm:VFPPC_15059"/>
<feature type="compositionally biased region" description="Polar residues" evidence="5">
    <location>
        <begin position="318"/>
        <end position="329"/>
    </location>
</feature>
<keyword evidence="3 6" id="KW-1133">Transmembrane helix</keyword>